<organism evidence="2 3">
    <name type="scientific">Papio anubis</name>
    <name type="common">Olive baboon</name>
    <dbReference type="NCBI Taxonomy" id="9555"/>
    <lineage>
        <taxon>Eukaryota</taxon>
        <taxon>Metazoa</taxon>
        <taxon>Chordata</taxon>
        <taxon>Craniata</taxon>
        <taxon>Vertebrata</taxon>
        <taxon>Euteleostomi</taxon>
        <taxon>Mammalia</taxon>
        <taxon>Eutheria</taxon>
        <taxon>Euarchontoglires</taxon>
        <taxon>Primates</taxon>
        <taxon>Haplorrhini</taxon>
        <taxon>Catarrhini</taxon>
        <taxon>Cercopithecidae</taxon>
        <taxon>Cercopithecinae</taxon>
        <taxon>Papio</taxon>
    </lineage>
</organism>
<reference evidence="2" key="2">
    <citation type="submission" date="2025-08" db="UniProtKB">
        <authorList>
            <consortium name="Ensembl"/>
        </authorList>
    </citation>
    <scope>IDENTIFICATION</scope>
</reference>
<dbReference type="Proteomes" id="UP000028761">
    <property type="component" value="Chromosome 2"/>
</dbReference>
<evidence type="ECO:0000313" key="3">
    <source>
        <dbReference type="Proteomes" id="UP000028761"/>
    </source>
</evidence>
<dbReference type="GeneTree" id="ENSGT01030000234667"/>
<dbReference type="Ensembl" id="ENSPANT00000038889.2">
    <property type="protein sequence ID" value="ENSPANP00000040079.1"/>
    <property type="gene ID" value="ENSPANG00000008750.3"/>
</dbReference>
<keyword evidence="3" id="KW-1185">Reference proteome</keyword>
<name>A0A2I3MWC2_PAPAN</name>
<sequence length="107" mass="11658">MTPTDFTSPPGPAPDHFPSLAQESTSFQHLSPGLKQALFLTWLMTMALNPPLPWKTTLTSTSLTSTVRKTMSGSLRAISSRPCTGWCSSWAPWATVWSSWSTGTAQE</sequence>
<evidence type="ECO:0000313" key="2">
    <source>
        <dbReference type="Ensembl" id="ENSPANP00000040079.1"/>
    </source>
</evidence>
<proteinExistence type="predicted"/>
<protein>
    <submittedName>
        <fullName evidence="2">C-C motif chemokine receptor 9</fullName>
    </submittedName>
</protein>
<accession>A0A2I3MWC2</accession>
<dbReference type="ExpressionAtlas" id="A0A2I3MWC2">
    <property type="expression patterns" value="baseline"/>
</dbReference>
<reference evidence="2 3" key="1">
    <citation type="submission" date="2012-03" db="EMBL/GenBank/DDBJ databases">
        <title>Whole Genome Assembly of Papio anubis.</title>
        <authorList>
            <person name="Liu Y.L."/>
            <person name="Abraham K.A."/>
            <person name="Akbar H.A."/>
            <person name="Ali S.A."/>
            <person name="Anosike U.A."/>
            <person name="Aqrawi P.A."/>
            <person name="Arias F.A."/>
            <person name="Attaway T.A."/>
            <person name="Awwad R.A."/>
            <person name="Babu C.B."/>
            <person name="Bandaranaike D.B."/>
            <person name="Battles P.B."/>
            <person name="Bell A.B."/>
            <person name="Beltran B.B."/>
            <person name="Berhane-Mersha D.B."/>
            <person name="Bess C.B."/>
            <person name="Bickham C.B."/>
            <person name="Bolden T.B."/>
            <person name="Carter K.C."/>
            <person name="Chau D.C."/>
            <person name="Chavez A.C."/>
            <person name="Clerc-Blankenburg K.C."/>
            <person name="Coyle M.C."/>
            <person name="Dao M.D."/>
            <person name="Davila M.L.D."/>
            <person name="Davy-Carroll L.D."/>
            <person name="Denson S.D."/>
            <person name="Dinh H.D."/>
            <person name="Fernandez S.F."/>
            <person name="Fernando P.F."/>
            <person name="Forbes L.F."/>
            <person name="Francis C.F."/>
            <person name="Francisco L.F."/>
            <person name="Fu Q.F."/>
            <person name="Garcia-Iii R.G."/>
            <person name="Garrett T.G."/>
            <person name="Gross S.G."/>
            <person name="Gubbala S.G."/>
            <person name="Hirani K.H."/>
            <person name="Hogues M.H."/>
            <person name="Hollins B.H."/>
            <person name="Jackson L.J."/>
            <person name="Javaid M.J."/>
            <person name="Jhangiani S.J."/>
            <person name="Johnson A.J."/>
            <person name="Johnson B.J."/>
            <person name="Jones J.J."/>
            <person name="Joshi V.J."/>
            <person name="Kalu J.K."/>
            <person name="Khan N.K."/>
            <person name="Korchina V.K."/>
            <person name="Kovar C.K."/>
            <person name="Lago L.L."/>
            <person name="Lara F.L."/>
            <person name="Le T.-K.L."/>
            <person name="Lee S.L."/>
            <person name="Legall-Iii F.L."/>
            <person name="Lemon S.L."/>
            <person name="Liu J.L."/>
            <person name="Liu Y.-S.L."/>
            <person name="Liyanage D.L."/>
            <person name="Lopez J.L."/>
            <person name="Lorensuhewa L.L."/>
            <person name="Mata R.M."/>
            <person name="Mathew T.M."/>
            <person name="Mercado C.M."/>
            <person name="Mercado I.M."/>
            <person name="Morales K.M."/>
            <person name="Morgan M.M."/>
            <person name="Munidasa M.M."/>
            <person name="Ngo D.N."/>
            <person name="Nguyen L.N."/>
            <person name="Nguyen T.N."/>
            <person name="Nguyen N.N."/>
            <person name="Obregon M.O."/>
            <person name="Okwuonu G.O."/>
            <person name="Ongeri F.O."/>
            <person name="Onwere C.O."/>
            <person name="Osifeso I.O."/>
            <person name="Parra A.P."/>
            <person name="Patil S.P."/>
            <person name="Perez A.P."/>
            <person name="Perez Y.P."/>
            <person name="Pham C.P."/>
            <person name="Pu L.-L.P."/>
            <person name="Puazo M.P."/>
            <person name="Quiroz J.Q."/>
            <person name="Rouhana J.R."/>
            <person name="Ruiz M.R."/>
            <person name="Ruiz S.-J.R."/>
            <person name="Saada N.S."/>
            <person name="Santibanez J.S."/>
            <person name="Scheel M.S."/>
            <person name="Schneider B.S."/>
            <person name="Simmons D.S."/>
            <person name="Sisson I.S."/>
            <person name="Tang L.-Y.T."/>
            <person name="Thornton R.T."/>
            <person name="Tisius J.T."/>
            <person name="Toledanes G.T."/>
            <person name="Trejos Z.T."/>
            <person name="Usmani K.U."/>
            <person name="Varghese R.V."/>
            <person name="Vattathil S.V."/>
            <person name="Vee V.V."/>
            <person name="Walker D.W."/>
            <person name="Weissenberger G.W."/>
            <person name="White C.W."/>
            <person name="Williams A.W."/>
            <person name="Woodworth J.W."/>
            <person name="Wright R.W."/>
            <person name="Zhu Y.Z."/>
            <person name="Han Y.H."/>
            <person name="Newsham I.N."/>
            <person name="Nazareth L.N."/>
            <person name="Worley K.W."/>
            <person name="Muzny D.M."/>
            <person name="Rogers J.R."/>
            <person name="Gibbs R.G."/>
        </authorList>
    </citation>
    <scope>NUCLEOTIDE SEQUENCE [LARGE SCALE GENOMIC DNA]</scope>
</reference>
<feature type="region of interest" description="Disordered" evidence="1">
    <location>
        <begin position="1"/>
        <end position="20"/>
    </location>
</feature>
<dbReference type="Bgee" id="ENSPANG00000008750">
    <property type="expression patterns" value="Expressed in thymus and 24 other cell types or tissues"/>
</dbReference>
<gene>
    <name evidence="2" type="primary">CCR9</name>
</gene>
<dbReference type="AlphaFoldDB" id="A0A2I3MWC2"/>
<reference evidence="2" key="3">
    <citation type="submission" date="2025-09" db="UniProtKB">
        <authorList>
            <consortium name="Ensembl"/>
        </authorList>
    </citation>
    <scope>IDENTIFICATION</scope>
</reference>
<evidence type="ECO:0000256" key="1">
    <source>
        <dbReference type="SAM" id="MobiDB-lite"/>
    </source>
</evidence>